<feature type="domain" description="Tc1-like transposase DDE" evidence="1">
    <location>
        <begin position="117"/>
        <end position="247"/>
    </location>
</feature>
<dbReference type="Gene3D" id="3.30.420.10">
    <property type="entry name" value="Ribonuclease H-like superfamily/Ribonuclease H"/>
    <property type="match status" value="1"/>
</dbReference>
<organism evidence="2">
    <name type="scientific">Tetraselmis virus 1</name>
    <dbReference type="NCBI Taxonomy" id="2060617"/>
    <lineage>
        <taxon>Viruses</taxon>
        <taxon>Varidnaviria</taxon>
        <taxon>Bamfordvirae</taxon>
        <taxon>Nucleocytoviricota</taxon>
        <taxon>Megaviricetes</taxon>
        <taxon>Imitervirales</taxon>
        <taxon>Allomimiviridae</taxon>
        <taxon>Oceanusvirus</taxon>
        <taxon>Oceanusvirus kaneohense</taxon>
    </lineage>
</organism>
<accession>A0A2P0VP61</accession>
<keyword evidence="3" id="KW-1185">Reference proteome</keyword>
<name>A0A2P0VP61_9VIRU</name>
<proteinExistence type="predicted"/>
<evidence type="ECO:0000313" key="3">
    <source>
        <dbReference type="Proteomes" id="UP000244773"/>
    </source>
</evidence>
<dbReference type="InterPro" id="IPR009057">
    <property type="entry name" value="Homeodomain-like_sf"/>
</dbReference>
<reference evidence="2" key="1">
    <citation type="journal article" date="2018" name="Virology">
        <title>A giant virus infecting green algae encodes key fermentation genes.</title>
        <authorList>
            <person name="Schvarcz C.R."/>
            <person name="Steward G.F."/>
        </authorList>
    </citation>
    <scope>NUCLEOTIDE SEQUENCE [LARGE SCALE GENOMIC DNA]</scope>
</reference>
<dbReference type="NCBIfam" id="NF033545">
    <property type="entry name" value="transpos_IS630"/>
    <property type="match status" value="1"/>
</dbReference>
<dbReference type="EMBL" id="KY322437">
    <property type="protein sequence ID" value="AUF82706.1"/>
    <property type="molecule type" value="Genomic_DNA"/>
</dbReference>
<dbReference type="Pfam" id="PF13358">
    <property type="entry name" value="DDE_3"/>
    <property type="match status" value="1"/>
</dbReference>
<sequence length="282" mass="32440">MRKVSSKYGCSPSTLCRWVKKYHSGTSHPKKRTRTSIISQIENTVVDYITNNPFDRLIDIVHHLRERDICISKSTVYRILRKERFTRKRASAKYCPKLPTREEATAYLSALRSEKEVISIDESSIYLESRPLYGYSKKGTRLSKTMNKPLRGNRVTLILAISNKRGIVHHEVVKGSANAKIFSNFIHSIDVQEDASVLLDNVRFHHSKCVKDAASKKKMTLVYTPPYQPDFNPVENAFSVVKSHTRRFDDSLADALSLVTLTKIHAFFRHAEDYVERYVCTL</sequence>
<evidence type="ECO:0000313" key="2">
    <source>
        <dbReference type="EMBL" id="AUF82706.1"/>
    </source>
</evidence>
<dbReference type="GO" id="GO:0003676">
    <property type="term" value="F:nucleic acid binding"/>
    <property type="evidence" value="ECO:0007669"/>
    <property type="project" value="InterPro"/>
</dbReference>
<protein>
    <submittedName>
        <fullName evidence="2">Putative transposase</fullName>
    </submittedName>
</protein>
<dbReference type="InterPro" id="IPR038717">
    <property type="entry name" value="Tc1-like_DDE_dom"/>
</dbReference>
<dbReference type="Proteomes" id="UP000244773">
    <property type="component" value="Segment"/>
</dbReference>
<dbReference type="PANTHER" id="PTHR46564">
    <property type="entry name" value="TRANSPOSASE"/>
    <property type="match status" value="1"/>
</dbReference>
<dbReference type="SUPFAM" id="SSF46689">
    <property type="entry name" value="Homeodomain-like"/>
    <property type="match status" value="1"/>
</dbReference>
<dbReference type="PANTHER" id="PTHR46564:SF1">
    <property type="entry name" value="TRANSPOSASE"/>
    <property type="match status" value="1"/>
</dbReference>
<dbReference type="InterPro" id="IPR047655">
    <property type="entry name" value="Transpos_IS630-like"/>
</dbReference>
<evidence type="ECO:0000259" key="1">
    <source>
        <dbReference type="Pfam" id="PF13358"/>
    </source>
</evidence>
<gene>
    <name evidence="2" type="ORF">TetV_624</name>
</gene>
<dbReference type="InterPro" id="IPR036397">
    <property type="entry name" value="RNaseH_sf"/>
</dbReference>